<name>A0AC34GEV5_9BILA</name>
<evidence type="ECO:0000313" key="2">
    <source>
        <dbReference type="WBParaSite" id="ES5_v2.g28230.t1"/>
    </source>
</evidence>
<protein>
    <submittedName>
        <fullName evidence="2">Uncharacterized protein</fullName>
    </submittedName>
</protein>
<reference evidence="2" key="1">
    <citation type="submission" date="2022-11" db="UniProtKB">
        <authorList>
            <consortium name="WormBaseParasite"/>
        </authorList>
    </citation>
    <scope>IDENTIFICATION</scope>
</reference>
<evidence type="ECO:0000313" key="1">
    <source>
        <dbReference type="Proteomes" id="UP000887579"/>
    </source>
</evidence>
<proteinExistence type="predicted"/>
<sequence length="301" mass="33836">MLQRQSERPRREEEPEPPLKKPKNCDPRPVNPVFEPPGSMFPEKGQTSSAAASKSHVSAANVQRSNGDKRLAEPSRHTAEKHLYTNNSIVDRTPLEPPRETRNEILSSSSAKEMTTKKSVGFSPPSSAAEKNSNQRSNNENRNRFKSPPPLVITVSEDEDDESEDEMPRHPPRGLSHYSKFISKRAVTPPRNDDNDEYLLESDSEENDQTNDATTEENVDKISNASAADNPRNDDDVEEEYSDEDVPRLRPRNLNRYPSSLSTTNAVSHNQPPEVISFPKQPVVRRSVFDFCDDEDVSAVS</sequence>
<dbReference type="Proteomes" id="UP000887579">
    <property type="component" value="Unplaced"/>
</dbReference>
<accession>A0AC34GEV5</accession>
<organism evidence="1 2">
    <name type="scientific">Panagrolaimus sp. ES5</name>
    <dbReference type="NCBI Taxonomy" id="591445"/>
    <lineage>
        <taxon>Eukaryota</taxon>
        <taxon>Metazoa</taxon>
        <taxon>Ecdysozoa</taxon>
        <taxon>Nematoda</taxon>
        <taxon>Chromadorea</taxon>
        <taxon>Rhabditida</taxon>
        <taxon>Tylenchina</taxon>
        <taxon>Panagrolaimomorpha</taxon>
        <taxon>Panagrolaimoidea</taxon>
        <taxon>Panagrolaimidae</taxon>
        <taxon>Panagrolaimus</taxon>
    </lineage>
</organism>
<dbReference type="WBParaSite" id="ES5_v2.g28230.t1">
    <property type="protein sequence ID" value="ES5_v2.g28230.t1"/>
    <property type="gene ID" value="ES5_v2.g28230"/>
</dbReference>